<feature type="domain" description="PITH" evidence="3">
    <location>
        <begin position="138"/>
        <end position="336"/>
    </location>
</feature>
<feature type="domain" description="Thioredoxin" evidence="2">
    <location>
        <begin position="1"/>
        <end position="109"/>
    </location>
</feature>
<protein>
    <recommendedName>
        <fullName evidence="6">Thioredoxin domain-containing protein</fullName>
    </recommendedName>
</protein>
<keyword evidence="5" id="KW-1185">Reference proteome</keyword>
<dbReference type="EMBL" id="LMYN01000025">
    <property type="protein sequence ID" value="KSA02556.1"/>
    <property type="molecule type" value="Genomic_DNA"/>
</dbReference>
<dbReference type="InterPro" id="IPR010400">
    <property type="entry name" value="PITH_dom"/>
</dbReference>
<dbReference type="PROSITE" id="PS00194">
    <property type="entry name" value="THIOREDOXIN_1"/>
    <property type="match status" value="1"/>
</dbReference>
<dbReference type="InterPro" id="IPR017937">
    <property type="entry name" value="Thioredoxin_CS"/>
</dbReference>
<dbReference type="Pfam" id="PF00085">
    <property type="entry name" value="Thioredoxin"/>
    <property type="match status" value="1"/>
</dbReference>
<dbReference type="InterPro" id="IPR037047">
    <property type="entry name" value="PITH_dom_sf"/>
</dbReference>
<dbReference type="InterPro" id="IPR036249">
    <property type="entry name" value="Thioredoxin-like_sf"/>
</dbReference>
<comment type="caution">
    <text evidence="4">The sequence shown here is derived from an EMBL/GenBank/DDBJ whole genome shotgun (WGS) entry which is preliminary data.</text>
</comment>
<reference evidence="4 5" key="1">
    <citation type="submission" date="2015-11" db="EMBL/GenBank/DDBJ databases">
        <title>The genome of Debaryomyces fabryi.</title>
        <authorList>
            <person name="Tafer H."/>
            <person name="Lopandic K."/>
        </authorList>
    </citation>
    <scope>NUCLEOTIDE SEQUENCE [LARGE SCALE GENOMIC DNA]</scope>
    <source>
        <strain evidence="4 5">CBS 789</strain>
    </source>
</reference>
<dbReference type="Pfam" id="PF06201">
    <property type="entry name" value="PITH"/>
    <property type="match status" value="1"/>
</dbReference>
<keyword evidence="1" id="KW-1015">Disulfide bond</keyword>
<organism evidence="4 5">
    <name type="scientific">Debaryomyces fabryi</name>
    <dbReference type="NCBI Taxonomy" id="58627"/>
    <lineage>
        <taxon>Eukaryota</taxon>
        <taxon>Fungi</taxon>
        <taxon>Dikarya</taxon>
        <taxon>Ascomycota</taxon>
        <taxon>Saccharomycotina</taxon>
        <taxon>Pichiomycetes</taxon>
        <taxon>Debaryomycetaceae</taxon>
        <taxon>Debaryomyces</taxon>
    </lineage>
</organism>
<name>A0A0V1Q2C3_9ASCO</name>
<evidence type="ECO:0000259" key="3">
    <source>
        <dbReference type="PROSITE" id="PS51532"/>
    </source>
</evidence>
<dbReference type="GeneID" id="26838740"/>
<dbReference type="InterPro" id="IPR008979">
    <property type="entry name" value="Galactose-bd-like_sf"/>
</dbReference>
<dbReference type="CDD" id="cd02947">
    <property type="entry name" value="TRX_family"/>
    <property type="match status" value="1"/>
</dbReference>
<dbReference type="Proteomes" id="UP000054251">
    <property type="component" value="Unassembled WGS sequence"/>
</dbReference>
<dbReference type="Gene3D" id="3.40.30.10">
    <property type="entry name" value="Glutaredoxin"/>
    <property type="match status" value="1"/>
</dbReference>
<dbReference type="SUPFAM" id="SSF52833">
    <property type="entry name" value="Thioredoxin-like"/>
    <property type="match status" value="1"/>
</dbReference>
<evidence type="ECO:0000313" key="5">
    <source>
        <dbReference type="Proteomes" id="UP000054251"/>
    </source>
</evidence>
<dbReference type="PROSITE" id="PS51352">
    <property type="entry name" value="THIOREDOXIN_2"/>
    <property type="match status" value="1"/>
</dbReference>
<evidence type="ECO:0008006" key="6">
    <source>
        <dbReference type="Google" id="ProtNLM"/>
    </source>
</evidence>
<accession>A0A0V1Q2C3</accession>
<dbReference type="OrthoDB" id="2121326at2759"/>
<proteinExistence type="predicted"/>
<dbReference type="RefSeq" id="XP_015468658.1">
    <property type="nucleotide sequence ID" value="XM_015610561.1"/>
</dbReference>
<dbReference type="PANTHER" id="PTHR46115">
    <property type="entry name" value="THIOREDOXIN-LIKE PROTEIN 1"/>
    <property type="match status" value="1"/>
</dbReference>
<sequence>MSSVIQFVKSSKDFEAYLSKNKYLVANFTASWCGPCQQVKPIIDALYTDETNERIEIVRVDLDSQGDLASQYQVTSIPTFVFLENGKEVSRVTGANVPEFMKQFHTMKEKTANDETSTKRVGNGATSVSVSTSAWKEIADKIPKGFEILNGSIYFGEFEALNALPLYKGEEDSDVKNLFRLEYTKETSTVLSDADSQLLFYVPFTNISKVSSILLKLRKNNKTASDAELELDEEDLKSECQDPSLIKVWHNKHSIMSFDDASADTNAPHIEKITETNDEVWYECKLKFVRFQNVQSLNILIDGEDEDYHTLLDKVIFIGVNGESKEQAKILKLDDE</sequence>
<evidence type="ECO:0000256" key="1">
    <source>
        <dbReference type="ARBA" id="ARBA00023157"/>
    </source>
</evidence>
<dbReference type="InterPro" id="IPR013766">
    <property type="entry name" value="Thioredoxin_domain"/>
</dbReference>
<dbReference type="GO" id="GO:0005737">
    <property type="term" value="C:cytoplasm"/>
    <property type="evidence" value="ECO:0007669"/>
    <property type="project" value="UniProtKB-ARBA"/>
</dbReference>
<gene>
    <name evidence="4" type="ORF">AC631_01731</name>
</gene>
<dbReference type="SUPFAM" id="SSF49785">
    <property type="entry name" value="Galactose-binding domain-like"/>
    <property type="match status" value="1"/>
</dbReference>
<evidence type="ECO:0000259" key="2">
    <source>
        <dbReference type="PROSITE" id="PS51352"/>
    </source>
</evidence>
<dbReference type="PROSITE" id="PS51532">
    <property type="entry name" value="PITH"/>
    <property type="match status" value="1"/>
</dbReference>
<dbReference type="Gene3D" id="2.60.120.470">
    <property type="entry name" value="PITH domain"/>
    <property type="match status" value="1"/>
</dbReference>
<evidence type="ECO:0000313" key="4">
    <source>
        <dbReference type="EMBL" id="KSA02556.1"/>
    </source>
</evidence>
<dbReference type="AlphaFoldDB" id="A0A0V1Q2C3"/>